<keyword evidence="2" id="KW-1185">Reference proteome</keyword>
<keyword evidence="1" id="KW-0449">Lipoprotein</keyword>
<dbReference type="RefSeq" id="WP_183308553.1">
    <property type="nucleotide sequence ID" value="NZ_JACIEP010000016.1"/>
</dbReference>
<evidence type="ECO:0000313" key="2">
    <source>
        <dbReference type="Proteomes" id="UP000555103"/>
    </source>
</evidence>
<dbReference type="Proteomes" id="UP000555103">
    <property type="component" value="Unassembled WGS sequence"/>
</dbReference>
<dbReference type="AlphaFoldDB" id="A0A840CY95"/>
<comment type="caution">
    <text evidence="1">The sequence shown here is derived from an EMBL/GenBank/DDBJ whole genome shotgun (WGS) entry which is preliminary data.</text>
</comment>
<evidence type="ECO:0000313" key="1">
    <source>
        <dbReference type="EMBL" id="MBB4037725.1"/>
    </source>
</evidence>
<gene>
    <name evidence="1" type="ORF">GGR21_003646</name>
</gene>
<dbReference type="EMBL" id="JACIEP010000016">
    <property type="protein sequence ID" value="MBB4037725.1"/>
    <property type="molecule type" value="Genomic_DNA"/>
</dbReference>
<reference evidence="1 2" key="1">
    <citation type="submission" date="2020-08" db="EMBL/GenBank/DDBJ databases">
        <title>Genomic Encyclopedia of Type Strains, Phase IV (KMG-IV): sequencing the most valuable type-strain genomes for metagenomic binning, comparative biology and taxonomic classification.</title>
        <authorList>
            <person name="Goeker M."/>
        </authorList>
    </citation>
    <scope>NUCLEOTIDE SEQUENCE [LARGE SCALE GENOMIC DNA]</scope>
    <source>
        <strain evidence="1 2">DSM 104969</strain>
    </source>
</reference>
<organism evidence="1 2">
    <name type="scientific">Dysgonomonas hofstadii</name>
    <dbReference type="NCBI Taxonomy" id="637886"/>
    <lineage>
        <taxon>Bacteria</taxon>
        <taxon>Pseudomonadati</taxon>
        <taxon>Bacteroidota</taxon>
        <taxon>Bacteroidia</taxon>
        <taxon>Bacteroidales</taxon>
        <taxon>Dysgonomonadaceae</taxon>
        <taxon>Dysgonomonas</taxon>
    </lineage>
</organism>
<proteinExistence type="predicted"/>
<accession>A0A840CY95</accession>
<dbReference type="InterPro" id="IPR019850">
    <property type="entry name" value="GldD-like"/>
</dbReference>
<sequence length="189" mass="22077">MKNRGLLYLIFPFLFLSCAEYTPRPAGFQRFDRAHYDYLKFENPALSFLYPADAKIEEVKNEANPGYWFNILYPQYNATLYCTYIPIKKEDLSKALDDSYQLAYSHTSRAEGIFQSQYTDSLNHKEGVIYDIKGLVAVPVQFYITDNTSNFLRGSLYFDQNVKIDSVAPIVEYIRSDIVYLMESLKWKN</sequence>
<dbReference type="PROSITE" id="PS51257">
    <property type="entry name" value="PROKAR_LIPOPROTEIN"/>
    <property type="match status" value="1"/>
</dbReference>
<dbReference type="Pfam" id="PF25593">
    <property type="entry name" value="GldD_lipo"/>
    <property type="match status" value="1"/>
</dbReference>
<protein>
    <submittedName>
        <fullName evidence="1">Gliding motility-associated lipoprotein GldD</fullName>
    </submittedName>
</protein>
<name>A0A840CY95_9BACT</name>